<accession>A0A6A8KEC1</accession>
<proteinExistence type="predicted"/>
<evidence type="ECO:0000313" key="3">
    <source>
        <dbReference type="Proteomes" id="UP000477010"/>
    </source>
</evidence>
<dbReference type="Pfam" id="PF08238">
    <property type="entry name" value="Sel1"/>
    <property type="match status" value="3"/>
</dbReference>
<evidence type="ECO:0000256" key="1">
    <source>
        <dbReference type="SAM" id="MobiDB-lite"/>
    </source>
</evidence>
<organism evidence="2 3">
    <name type="scientific">Faecalibacterium prausnitzii</name>
    <dbReference type="NCBI Taxonomy" id="853"/>
    <lineage>
        <taxon>Bacteria</taxon>
        <taxon>Bacillati</taxon>
        <taxon>Bacillota</taxon>
        <taxon>Clostridia</taxon>
        <taxon>Eubacteriales</taxon>
        <taxon>Oscillospiraceae</taxon>
        <taxon>Faecalibacterium</taxon>
    </lineage>
</organism>
<sequence length="381" mass="43808">MNKVRVEVFYQDNALQSIRIDHYEMEGLVAIENKTIPEWFMPASGRASWKGLKEELESQSRKEGELCFIFNGPEEEKAIFQKCIQENKLGRMADELEIEEAALEYLEIAQHCWQHGDDEGTLRAYEIAAKWYHMAEAEFVLGDYCERVLGDNENAVQWFRKAAKQGYTDAEYRYGKCLENGTAVPESKTDTAVSWYQKAAAQGQKDAAQELELRRQAQIEAERRKQAEEAERQRIAKEEAERRRRAEEEARAKKKELIIPVNVPSSETVETPFKPDYISLQKAAETGRDKKYKNKTSLEKAAFWNEVAQNAKESRQAVDKKAEEACANIWCSRKAQREIRKSAANTKMMTGTVQLVAELVSSVYESIGCEEEKMLENMEIE</sequence>
<dbReference type="AlphaFoldDB" id="A0A6A8KEC1"/>
<dbReference type="PANTHER" id="PTHR45011:SF1">
    <property type="entry name" value="DAP3-BINDING CELL DEATH ENHANCER 1"/>
    <property type="match status" value="1"/>
</dbReference>
<reference evidence="2 3" key="1">
    <citation type="journal article" date="2019" name="Nat. Med.">
        <title>A library of human gut bacterial isolates paired with longitudinal multiomics data enables mechanistic microbiome research.</title>
        <authorList>
            <person name="Poyet M."/>
            <person name="Groussin M."/>
            <person name="Gibbons S.M."/>
            <person name="Avila-Pacheco J."/>
            <person name="Jiang X."/>
            <person name="Kearney S.M."/>
            <person name="Perrotta A.R."/>
            <person name="Berdy B."/>
            <person name="Zhao S."/>
            <person name="Lieberman T.D."/>
            <person name="Swanson P.K."/>
            <person name="Smith M."/>
            <person name="Roesemann S."/>
            <person name="Alexander J.E."/>
            <person name="Rich S.A."/>
            <person name="Livny J."/>
            <person name="Vlamakis H."/>
            <person name="Clish C."/>
            <person name="Bullock K."/>
            <person name="Deik A."/>
            <person name="Scott J."/>
            <person name="Pierce K.A."/>
            <person name="Xavier R.J."/>
            <person name="Alm E.J."/>
        </authorList>
    </citation>
    <scope>NUCLEOTIDE SEQUENCE [LARGE SCALE GENOMIC DNA]</scope>
    <source>
        <strain evidence="2 3">BIOML-B9</strain>
    </source>
</reference>
<dbReference type="InterPro" id="IPR052748">
    <property type="entry name" value="ISR_Activator"/>
</dbReference>
<dbReference type="Proteomes" id="UP000477010">
    <property type="component" value="Unassembled WGS sequence"/>
</dbReference>
<name>A0A6A8KEC1_9FIRM</name>
<gene>
    <name evidence="2" type="ORF">GKD85_04195</name>
</gene>
<dbReference type="InterPro" id="IPR006597">
    <property type="entry name" value="Sel1-like"/>
</dbReference>
<dbReference type="SMART" id="SM00671">
    <property type="entry name" value="SEL1"/>
    <property type="match status" value="2"/>
</dbReference>
<dbReference type="Gene3D" id="1.25.40.10">
    <property type="entry name" value="Tetratricopeptide repeat domain"/>
    <property type="match status" value="1"/>
</dbReference>
<evidence type="ECO:0008006" key="4">
    <source>
        <dbReference type="Google" id="ProtNLM"/>
    </source>
</evidence>
<dbReference type="SUPFAM" id="SSF81901">
    <property type="entry name" value="HCP-like"/>
    <property type="match status" value="1"/>
</dbReference>
<feature type="region of interest" description="Disordered" evidence="1">
    <location>
        <begin position="224"/>
        <end position="251"/>
    </location>
</feature>
<dbReference type="EMBL" id="WKQE01000003">
    <property type="protein sequence ID" value="MSC80028.1"/>
    <property type="molecule type" value="Genomic_DNA"/>
</dbReference>
<dbReference type="InterPro" id="IPR011990">
    <property type="entry name" value="TPR-like_helical_dom_sf"/>
</dbReference>
<comment type="caution">
    <text evidence="2">The sequence shown here is derived from an EMBL/GenBank/DDBJ whole genome shotgun (WGS) entry which is preliminary data.</text>
</comment>
<dbReference type="PANTHER" id="PTHR45011">
    <property type="entry name" value="DAP3-BINDING CELL DEATH ENHANCER 1"/>
    <property type="match status" value="1"/>
</dbReference>
<dbReference type="GeneID" id="75069676"/>
<evidence type="ECO:0000313" key="2">
    <source>
        <dbReference type="EMBL" id="MSC80028.1"/>
    </source>
</evidence>
<dbReference type="RefSeq" id="WP_005920831.1">
    <property type="nucleotide sequence ID" value="NZ_CABKNH010000022.1"/>
</dbReference>
<protein>
    <recommendedName>
        <fullName evidence="4">Sel1 repeat family protein</fullName>
    </recommendedName>
</protein>